<keyword evidence="2" id="KW-1185">Reference proteome</keyword>
<reference evidence="1 2" key="1">
    <citation type="submission" date="2019-05" db="EMBL/GenBank/DDBJ databases">
        <title>Another draft genome of Portunus trituberculatus and its Hox gene families provides insights of decapod evolution.</title>
        <authorList>
            <person name="Jeong J.-H."/>
            <person name="Song I."/>
            <person name="Kim S."/>
            <person name="Choi T."/>
            <person name="Kim D."/>
            <person name="Ryu S."/>
            <person name="Kim W."/>
        </authorList>
    </citation>
    <scope>NUCLEOTIDE SEQUENCE [LARGE SCALE GENOMIC DNA]</scope>
    <source>
        <tissue evidence="1">Muscle</tissue>
    </source>
</reference>
<dbReference type="EMBL" id="VSRR010042822">
    <property type="protein sequence ID" value="MPC76192.1"/>
    <property type="molecule type" value="Genomic_DNA"/>
</dbReference>
<evidence type="ECO:0000313" key="2">
    <source>
        <dbReference type="Proteomes" id="UP000324222"/>
    </source>
</evidence>
<comment type="caution">
    <text evidence="1">The sequence shown here is derived from an EMBL/GenBank/DDBJ whole genome shotgun (WGS) entry which is preliminary data.</text>
</comment>
<accession>A0A5B7HXQ4</accession>
<protein>
    <submittedName>
        <fullName evidence="1">Uncharacterized protein</fullName>
    </submittedName>
</protein>
<proteinExistence type="predicted"/>
<evidence type="ECO:0000313" key="1">
    <source>
        <dbReference type="EMBL" id="MPC76192.1"/>
    </source>
</evidence>
<dbReference type="Proteomes" id="UP000324222">
    <property type="component" value="Unassembled WGS sequence"/>
</dbReference>
<gene>
    <name evidence="1" type="ORF">E2C01_070599</name>
</gene>
<dbReference type="AlphaFoldDB" id="A0A5B7HXQ4"/>
<name>A0A5B7HXQ4_PORTR</name>
<organism evidence="1 2">
    <name type="scientific">Portunus trituberculatus</name>
    <name type="common">Swimming crab</name>
    <name type="synonym">Neptunus trituberculatus</name>
    <dbReference type="NCBI Taxonomy" id="210409"/>
    <lineage>
        <taxon>Eukaryota</taxon>
        <taxon>Metazoa</taxon>
        <taxon>Ecdysozoa</taxon>
        <taxon>Arthropoda</taxon>
        <taxon>Crustacea</taxon>
        <taxon>Multicrustacea</taxon>
        <taxon>Malacostraca</taxon>
        <taxon>Eumalacostraca</taxon>
        <taxon>Eucarida</taxon>
        <taxon>Decapoda</taxon>
        <taxon>Pleocyemata</taxon>
        <taxon>Brachyura</taxon>
        <taxon>Eubrachyura</taxon>
        <taxon>Portunoidea</taxon>
        <taxon>Portunidae</taxon>
        <taxon>Portuninae</taxon>
        <taxon>Portunus</taxon>
    </lineage>
</organism>
<sequence length="63" mass="7363">MKNTEIISFPQPHRKPSPARILTNHLVYVTKWRSLSKYPSFFSVFALLTFMFPHHSATADKQD</sequence>